<dbReference type="Gene3D" id="6.10.140.1520">
    <property type="match status" value="1"/>
</dbReference>
<dbReference type="InterPro" id="IPR037212">
    <property type="entry name" value="Med7/Med21-like"/>
</dbReference>
<dbReference type="Gene3D" id="6.10.140.200">
    <property type="match status" value="1"/>
</dbReference>
<accession>A0A229YBJ2</accession>
<sequence>MAEAGKPRPLTAFAPPPPLWKHFTQDNLKRLEDIKKEASKGEDGKPRKKKWTPAELRALQLPPELRFLVPPEIPKSGQYSVFGELQSLSTTLPSLQEQGIEQLYPSTPTETDPDKPSQPSRPFNHAYYLLKISKSLLLNFLEFVGILSIAPEQFQSKVEDLRNLFINAHHLLNLYRPHQARESLIMMMEEQLNRSREEIQQMDKMHAEINGFLEQLKAQGIDIDSASKSREDVTAKRATGDQDANNANSSRLVWDILDGTD</sequence>
<evidence type="ECO:0000313" key="12">
    <source>
        <dbReference type="EMBL" id="KAH1907360.1"/>
    </source>
</evidence>
<evidence type="ECO:0000256" key="11">
    <source>
        <dbReference type="SAM" id="MobiDB-lite"/>
    </source>
</evidence>
<dbReference type="Proteomes" id="UP000813423">
    <property type="component" value="Unassembled WGS sequence"/>
</dbReference>
<dbReference type="AlphaFoldDB" id="A0A229YBJ2"/>
<reference evidence="12" key="1">
    <citation type="submission" date="2021-08" db="EMBL/GenBank/DDBJ databases">
        <title>Global Aspergillus fumigatus from environmental and clinical sources.</title>
        <authorList>
            <person name="Barber A."/>
            <person name="Sae-Ong T."/>
        </authorList>
    </citation>
    <scope>NUCLEOTIDE SEQUENCE</scope>
    <source>
        <strain evidence="12">NRZ-2016-071</strain>
    </source>
</reference>
<comment type="similarity">
    <text evidence="2 10">Belongs to the Mediator complex subunit 7 family.</text>
</comment>
<evidence type="ECO:0000256" key="2">
    <source>
        <dbReference type="ARBA" id="ARBA00009994"/>
    </source>
</evidence>
<keyword evidence="8 10" id="KW-0539">Nucleus</keyword>
<dbReference type="InterPro" id="IPR009244">
    <property type="entry name" value="Mediatior_Med7"/>
</dbReference>
<dbReference type="PANTHER" id="PTHR21428">
    <property type="entry name" value="MEDIATOR OF RNA POLYMERASE II TRANSCRIPTION SUBUNIT 7"/>
    <property type="match status" value="1"/>
</dbReference>
<keyword evidence="6 10" id="KW-0010">Activator</keyword>
<dbReference type="OMA" id="IHDSYSM"/>
<proteinExistence type="inferred from homology"/>
<dbReference type="Pfam" id="PF05983">
    <property type="entry name" value="Med7"/>
    <property type="match status" value="1"/>
</dbReference>
<evidence type="ECO:0000256" key="7">
    <source>
        <dbReference type="ARBA" id="ARBA00023163"/>
    </source>
</evidence>
<comment type="subcellular location">
    <subcellularLocation>
        <location evidence="1 10">Nucleus</location>
    </subcellularLocation>
</comment>
<dbReference type="GO" id="GO:0016592">
    <property type="term" value="C:mediator complex"/>
    <property type="evidence" value="ECO:0007669"/>
    <property type="project" value="InterPro"/>
</dbReference>
<dbReference type="GO" id="GO:0006357">
    <property type="term" value="P:regulation of transcription by RNA polymerase II"/>
    <property type="evidence" value="ECO:0007669"/>
    <property type="project" value="InterPro"/>
</dbReference>
<keyword evidence="5 10" id="KW-0805">Transcription regulation</keyword>
<evidence type="ECO:0000256" key="3">
    <source>
        <dbReference type="ARBA" id="ARBA00011837"/>
    </source>
</evidence>
<evidence type="ECO:0000256" key="6">
    <source>
        <dbReference type="ARBA" id="ARBA00023159"/>
    </source>
</evidence>
<organism evidence="12 13">
    <name type="scientific">Aspergillus fumigatus</name>
    <name type="common">Neosartorya fumigata</name>
    <dbReference type="NCBI Taxonomy" id="746128"/>
    <lineage>
        <taxon>Eukaryota</taxon>
        <taxon>Fungi</taxon>
        <taxon>Dikarya</taxon>
        <taxon>Ascomycota</taxon>
        <taxon>Pezizomycotina</taxon>
        <taxon>Eurotiomycetes</taxon>
        <taxon>Eurotiomycetidae</taxon>
        <taxon>Eurotiales</taxon>
        <taxon>Aspergillaceae</taxon>
        <taxon>Aspergillus</taxon>
        <taxon>Aspergillus subgen. Fumigati</taxon>
    </lineage>
</organism>
<name>A0A229YBJ2_ASPFM</name>
<keyword evidence="7 10" id="KW-0804">Transcription</keyword>
<evidence type="ECO:0000256" key="8">
    <source>
        <dbReference type="ARBA" id="ARBA00023242"/>
    </source>
</evidence>
<gene>
    <name evidence="12" type="primary">MED7</name>
    <name evidence="12" type="ORF">KXV57_004320</name>
</gene>
<evidence type="ECO:0000256" key="1">
    <source>
        <dbReference type="ARBA" id="ARBA00004123"/>
    </source>
</evidence>
<dbReference type="GO" id="GO:0070847">
    <property type="term" value="C:core mediator complex"/>
    <property type="evidence" value="ECO:0007669"/>
    <property type="project" value="TreeGrafter"/>
</dbReference>
<comment type="function">
    <text evidence="9">Component of the Mediator complex, a coactivator involved in the regulated transcription of nearly all RNA polymerase II-dependent genes. Mediator functions as a bridge to convey information from gene-specific regulatory proteins to the basal RNA polymerase II transcription machinery. Mediator is recruited to promoters by direct interactions with regulatory proteins and serves as a scaffold for the assembly of a functional preinitiation complex with RNA polymerase II and the general transcription factors.</text>
</comment>
<evidence type="ECO:0000256" key="4">
    <source>
        <dbReference type="ARBA" id="ARBA00020631"/>
    </source>
</evidence>
<dbReference type="GO" id="GO:0003712">
    <property type="term" value="F:transcription coregulator activity"/>
    <property type="evidence" value="ECO:0007669"/>
    <property type="project" value="InterPro"/>
</dbReference>
<comment type="subunit">
    <text evidence="3 10">Component of the Mediator complex.</text>
</comment>
<comment type="caution">
    <text evidence="12">The sequence shown here is derived from an EMBL/GenBank/DDBJ whole genome shotgun (WGS) entry which is preliminary data.</text>
</comment>
<evidence type="ECO:0000313" key="13">
    <source>
        <dbReference type="Proteomes" id="UP000813423"/>
    </source>
</evidence>
<evidence type="ECO:0000256" key="9">
    <source>
        <dbReference type="ARBA" id="ARBA00025687"/>
    </source>
</evidence>
<dbReference type="EMBL" id="JAIBSC010000028">
    <property type="protein sequence ID" value="KAH1907360.1"/>
    <property type="molecule type" value="Genomic_DNA"/>
</dbReference>
<dbReference type="SUPFAM" id="SSF140718">
    <property type="entry name" value="Mediator hinge subcomplex-like"/>
    <property type="match status" value="1"/>
</dbReference>
<feature type="region of interest" description="Disordered" evidence="11">
    <location>
        <begin position="31"/>
        <end position="54"/>
    </location>
</feature>
<dbReference type="PANTHER" id="PTHR21428:SF11">
    <property type="entry name" value="MEDIATOR OF RNA POLYMERASE II TRANSCRIPTION SUBUNIT 7"/>
    <property type="match status" value="1"/>
</dbReference>
<evidence type="ECO:0000256" key="5">
    <source>
        <dbReference type="ARBA" id="ARBA00023015"/>
    </source>
</evidence>
<dbReference type="SMR" id="A0A229YBJ2"/>
<dbReference type="InterPro" id="IPR044888">
    <property type="entry name" value="Mediatior_Med7_sf"/>
</dbReference>
<protein>
    <recommendedName>
        <fullName evidence="4 10">Mediator of RNA polymerase II transcription subunit 7</fullName>
    </recommendedName>
</protein>
<feature type="compositionally biased region" description="Basic and acidic residues" evidence="11">
    <location>
        <begin position="31"/>
        <end position="45"/>
    </location>
</feature>
<evidence type="ECO:0000256" key="10">
    <source>
        <dbReference type="RuleBase" id="RU364060"/>
    </source>
</evidence>